<name>A0A433DGM8_9FUNG</name>
<evidence type="ECO:0000313" key="2">
    <source>
        <dbReference type="Proteomes" id="UP000268093"/>
    </source>
</evidence>
<reference evidence="1 2" key="1">
    <citation type="journal article" date="2018" name="New Phytol.">
        <title>Phylogenomics of Endogonaceae and evolution of mycorrhizas within Mucoromycota.</title>
        <authorList>
            <person name="Chang Y."/>
            <person name="Desiro A."/>
            <person name="Na H."/>
            <person name="Sandor L."/>
            <person name="Lipzen A."/>
            <person name="Clum A."/>
            <person name="Barry K."/>
            <person name="Grigoriev I.V."/>
            <person name="Martin F.M."/>
            <person name="Stajich J.E."/>
            <person name="Smith M.E."/>
            <person name="Bonito G."/>
            <person name="Spatafora J.W."/>
        </authorList>
    </citation>
    <scope>NUCLEOTIDE SEQUENCE [LARGE SCALE GENOMIC DNA]</scope>
    <source>
        <strain evidence="1 2">GMNB39</strain>
    </source>
</reference>
<organism evidence="1 2">
    <name type="scientific">Jimgerdemannia flammicorona</name>
    <dbReference type="NCBI Taxonomy" id="994334"/>
    <lineage>
        <taxon>Eukaryota</taxon>
        <taxon>Fungi</taxon>
        <taxon>Fungi incertae sedis</taxon>
        <taxon>Mucoromycota</taxon>
        <taxon>Mucoromycotina</taxon>
        <taxon>Endogonomycetes</taxon>
        <taxon>Endogonales</taxon>
        <taxon>Endogonaceae</taxon>
        <taxon>Jimgerdemannia</taxon>
    </lineage>
</organism>
<dbReference type="AlphaFoldDB" id="A0A433DGM8"/>
<dbReference type="Proteomes" id="UP000268093">
    <property type="component" value="Unassembled WGS sequence"/>
</dbReference>
<dbReference type="EMBL" id="RBNI01001764">
    <property type="protein sequence ID" value="RUP50013.1"/>
    <property type="molecule type" value="Genomic_DNA"/>
</dbReference>
<keyword evidence="2" id="KW-1185">Reference proteome</keyword>
<protein>
    <submittedName>
        <fullName evidence="1">Uncharacterized protein</fullName>
    </submittedName>
</protein>
<proteinExistence type="predicted"/>
<feature type="non-terminal residue" evidence="1">
    <location>
        <position position="61"/>
    </location>
</feature>
<comment type="caution">
    <text evidence="1">The sequence shown here is derived from an EMBL/GenBank/DDBJ whole genome shotgun (WGS) entry which is preliminary data.</text>
</comment>
<sequence length="61" mass="7189">MTSNCCSWVELRCKIRKTLRPLRNNSTLSEGVSWRDCICDAVTHAIVAHKEFFFSKYKFFN</sequence>
<accession>A0A433DGM8</accession>
<gene>
    <name evidence="1" type="ORF">BC936DRAFT_140699</name>
</gene>
<evidence type="ECO:0000313" key="1">
    <source>
        <dbReference type="EMBL" id="RUP50013.1"/>
    </source>
</evidence>